<evidence type="ECO:0000256" key="6">
    <source>
        <dbReference type="ARBA" id="ARBA00022679"/>
    </source>
</evidence>
<comment type="similarity">
    <text evidence="2">Belongs to the class-II pyridoxal-phosphate-dependent aminotransferase family. Histidinol-phosphate aminotransferase subfamily.</text>
</comment>
<gene>
    <name evidence="11" type="ORF">AVDCRST_MAG85-77</name>
</gene>
<dbReference type="InterPro" id="IPR015424">
    <property type="entry name" value="PyrdxlP-dep_Trfase"/>
</dbReference>
<dbReference type="InterPro" id="IPR050106">
    <property type="entry name" value="HistidinolP_aminotransfase"/>
</dbReference>
<dbReference type="PANTHER" id="PTHR43643:SF6">
    <property type="entry name" value="HISTIDINOL-PHOSPHATE AMINOTRANSFERASE"/>
    <property type="match status" value="1"/>
</dbReference>
<sequence length="213" mass="23286">MGLLDYYRQFQGLSPEEVGRDLRGQAEERRAAELARVDPLDLSRTTWPGLPHHFVVNAITFAARRGLHRYVDPHAGALRAELAHRHAVGSDQVVIGNGAAQLLASAAAALLEPEDELVTPWPSYPLYPLMARRSHGNAVPVPGYGARAILRAVNERTRLVVVCNPNDPTGELMPVAELEELLAGLPERVVTLVDEALVDYVDVQPTDASIRLL</sequence>
<evidence type="ECO:0000259" key="10">
    <source>
        <dbReference type="Pfam" id="PF00155"/>
    </source>
</evidence>
<keyword evidence="5" id="KW-0028">Amino-acid biosynthesis</keyword>
<comment type="catalytic activity">
    <reaction evidence="9">
        <text>L-histidinol phosphate + 2-oxoglutarate = 3-(imidazol-4-yl)-2-oxopropyl phosphate + L-glutamate</text>
        <dbReference type="Rhea" id="RHEA:23744"/>
        <dbReference type="ChEBI" id="CHEBI:16810"/>
        <dbReference type="ChEBI" id="CHEBI:29985"/>
        <dbReference type="ChEBI" id="CHEBI:57766"/>
        <dbReference type="ChEBI" id="CHEBI:57980"/>
        <dbReference type="EC" id="2.6.1.9"/>
    </reaction>
</comment>
<keyword evidence="6" id="KW-0808">Transferase</keyword>
<protein>
    <recommendedName>
        <fullName evidence="3">histidinol-phosphate transaminase</fullName>
        <ecNumber evidence="3">2.6.1.9</ecNumber>
    </recommendedName>
</protein>
<proteinExistence type="inferred from homology"/>
<dbReference type="InterPro" id="IPR015421">
    <property type="entry name" value="PyrdxlP-dep_Trfase_major"/>
</dbReference>
<dbReference type="EMBL" id="CADCVT010000010">
    <property type="protein sequence ID" value="CAA9472867.1"/>
    <property type="molecule type" value="Genomic_DNA"/>
</dbReference>
<dbReference type="EC" id="2.6.1.9" evidence="3"/>
<dbReference type="InterPro" id="IPR015422">
    <property type="entry name" value="PyrdxlP-dep_Trfase_small"/>
</dbReference>
<evidence type="ECO:0000256" key="8">
    <source>
        <dbReference type="ARBA" id="ARBA00023102"/>
    </source>
</evidence>
<dbReference type="AlphaFoldDB" id="A0A6J4RFX3"/>
<dbReference type="GO" id="GO:0004400">
    <property type="term" value="F:histidinol-phosphate transaminase activity"/>
    <property type="evidence" value="ECO:0007669"/>
    <property type="project" value="UniProtKB-EC"/>
</dbReference>
<organism evidence="11">
    <name type="scientific">uncultured Solirubrobacteraceae bacterium</name>
    <dbReference type="NCBI Taxonomy" id="1162706"/>
    <lineage>
        <taxon>Bacteria</taxon>
        <taxon>Bacillati</taxon>
        <taxon>Actinomycetota</taxon>
        <taxon>Thermoleophilia</taxon>
        <taxon>Solirubrobacterales</taxon>
        <taxon>Solirubrobacteraceae</taxon>
        <taxon>environmental samples</taxon>
    </lineage>
</organism>
<name>A0A6J4RFX3_9ACTN</name>
<dbReference type="InterPro" id="IPR004839">
    <property type="entry name" value="Aminotransferase_I/II_large"/>
</dbReference>
<accession>A0A6J4RFX3</accession>
<dbReference type="SUPFAM" id="SSF53383">
    <property type="entry name" value="PLP-dependent transferases"/>
    <property type="match status" value="1"/>
</dbReference>
<evidence type="ECO:0000256" key="1">
    <source>
        <dbReference type="ARBA" id="ARBA00005011"/>
    </source>
</evidence>
<dbReference type="Pfam" id="PF00155">
    <property type="entry name" value="Aminotran_1_2"/>
    <property type="match status" value="1"/>
</dbReference>
<evidence type="ECO:0000256" key="3">
    <source>
        <dbReference type="ARBA" id="ARBA00012748"/>
    </source>
</evidence>
<keyword evidence="4" id="KW-0032">Aminotransferase</keyword>
<evidence type="ECO:0000313" key="11">
    <source>
        <dbReference type="EMBL" id="CAA9472867.1"/>
    </source>
</evidence>
<evidence type="ECO:0000256" key="4">
    <source>
        <dbReference type="ARBA" id="ARBA00022576"/>
    </source>
</evidence>
<dbReference type="Gene3D" id="3.90.1150.10">
    <property type="entry name" value="Aspartate Aminotransferase, domain 1"/>
    <property type="match status" value="1"/>
</dbReference>
<reference evidence="11" key="1">
    <citation type="submission" date="2020-02" db="EMBL/GenBank/DDBJ databases">
        <authorList>
            <person name="Meier V. D."/>
        </authorList>
    </citation>
    <scope>NUCLEOTIDE SEQUENCE</scope>
    <source>
        <strain evidence="11">AVDCRST_MAG85</strain>
    </source>
</reference>
<comment type="pathway">
    <text evidence="1">Amino-acid biosynthesis; L-histidine biosynthesis; L-histidine from 5-phospho-alpha-D-ribose 1-diphosphate: step 7/9.</text>
</comment>
<evidence type="ECO:0000256" key="5">
    <source>
        <dbReference type="ARBA" id="ARBA00022605"/>
    </source>
</evidence>
<feature type="non-terminal residue" evidence="11">
    <location>
        <position position="213"/>
    </location>
</feature>
<feature type="domain" description="Aminotransferase class I/classII large" evidence="10">
    <location>
        <begin position="54"/>
        <end position="202"/>
    </location>
</feature>
<dbReference type="Gene3D" id="3.40.640.10">
    <property type="entry name" value="Type I PLP-dependent aspartate aminotransferase-like (Major domain)"/>
    <property type="match status" value="1"/>
</dbReference>
<dbReference type="GO" id="GO:0000105">
    <property type="term" value="P:L-histidine biosynthetic process"/>
    <property type="evidence" value="ECO:0007669"/>
    <property type="project" value="UniProtKB-KW"/>
</dbReference>
<dbReference type="PANTHER" id="PTHR43643">
    <property type="entry name" value="HISTIDINOL-PHOSPHATE AMINOTRANSFERASE 2"/>
    <property type="match status" value="1"/>
</dbReference>
<keyword evidence="8" id="KW-0368">Histidine biosynthesis</keyword>
<evidence type="ECO:0000256" key="2">
    <source>
        <dbReference type="ARBA" id="ARBA00007970"/>
    </source>
</evidence>
<dbReference type="GO" id="GO:0030170">
    <property type="term" value="F:pyridoxal phosphate binding"/>
    <property type="evidence" value="ECO:0007669"/>
    <property type="project" value="InterPro"/>
</dbReference>
<evidence type="ECO:0000256" key="7">
    <source>
        <dbReference type="ARBA" id="ARBA00022898"/>
    </source>
</evidence>
<evidence type="ECO:0000256" key="9">
    <source>
        <dbReference type="ARBA" id="ARBA00047481"/>
    </source>
</evidence>
<keyword evidence="7" id="KW-0663">Pyridoxal phosphate</keyword>